<dbReference type="PANTHER" id="PTHR13593">
    <property type="match status" value="1"/>
</dbReference>
<dbReference type="SUPFAM" id="SSF51695">
    <property type="entry name" value="PLC-like phosphodiesterases"/>
    <property type="match status" value="1"/>
</dbReference>
<dbReference type="GO" id="GO:0008081">
    <property type="term" value="F:phosphoric diester hydrolase activity"/>
    <property type="evidence" value="ECO:0007669"/>
    <property type="project" value="InterPro"/>
</dbReference>
<keyword evidence="1" id="KW-0472">Membrane</keyword>
<evidence type="ECO:0000256" key="2">
    <source>
        <dbReference type="SAM" id="SignalP"/>
    </source>
</evidence>
<dbReference type="Proteomes" id="UP001324427">
    <property type="component" value="Unassembled WGS sequence"/>
</dbReference>
<protein>
    <recommendedName>
        <fullName evidence="5">PLC-like phosphodiesterase</fullName>
    </recommendedName>
</protein>
<dbReference type="Pfam" id="PF26146">
    <property type="entry name" value="PI-PLC_X"/>
    <property type="match status" value="1"/>
</dbReference>
<dbReference type="PANTHER" id="PTHR13593:SF80">
    <property type="entry name" value="PLC-LIKE PHOSPHODIESTERASE"/>
    <property type="match status" value="1"/>
</dbReference>
<gene>
    <name evidence="3" type="ORF">LTR36_003916</name>
</gene>
<name>A0AAV9JH08_9PEZI</name>
<dbReference type="InterPro" id="IPR051057">
    <property type="entry name" value="PI-PLC_domain"/>
</dbReference>
<accession>A0AAV9JH08</accession>
<comment type="caution">
    <text evidence="3">The sequence shown here is derived from an EMBL/GenBank/DDBJ whole genome shotgun (WGS) entry which is preliminary data.</text>
</comment>
<dbReference type="EMBL" id="JAVFHQ010000023">
    <property type="protein sequence ID" value="KAK4544667.1"/>
    <property type="molecule type" value="Genomic_DNA"/>
</dbReference>
<dbReference type="AlphaFoldDB" id="A0AAV9JH08"/>
<proteinExistence type="predicted"/>
<keyword evidence="4" id="KW-1185">Reference proteome</keyword>
<dbReference type="Gene3D" id="3.20.20.190">
    <property type="entry name" value="Phosphatidylinositol (PI) phosphodiesterase"/>
    <property type="match status" value="1"/>
</dbReference>
<feature type="signal peptide" evidence="2">
    <location>
        <begin position="1"/>
        <end position="21"/>
    </location>
</feature>
<reference evidence="3 4" key="1">
    <citation type="submission" date="2021-11" db="EMBL/GenBank/DDBJ databases">
        <title>Black yeast isolated from Biological Soil Crust.</title>
        <authorList>
            <person name="Kurbessoian T."/>
        </authorList>
    </citation>
    <scope>NUCLEOTIDE SEQUENCE [LARGE SCALE GENOMIC DNA]</scope>
    <source>
        <strain evidence="3 4">CCFEE 5522</strain>
    </source>
</reference>
<keyword evidence="1" id="KW-0812">Transmembrane</keyword>
<keyword evidence="2" id="KW-0732">Signal</keyword>
<dbReference type="GO" id="GO:0006629">
    <property type="term" value="P:lipid metabolic process"/>
    <property type="evidence" value="ECO:0007669"/>
    <property type="project" value="InterPro"/>
</dbReference>
<evidence type="ECO:0000313" key="3">
    <source>
        <dbReference type="EMBL" id="KAK4544667.1"/>
    </source>
</evidence>
<keyword evidence="1" id="KW-1133">Transmembrane helix</keyword>
<evidence type="ECO:0008006" key="5">
    <source>
        <dbReference type="Google" id="ProtNLM"/>
    </source>
</evidence>
<feature type="chain" id="PRO_5043843983" description="PLC-like phosphodiesterase" evidence="2">
    <location>
        <begin position="22"/>
        <end position="377"/>
    </location>
</feature>
<sequence>MLSQAFKALIFLPAALRVACAQTTACNNSPSLCSRAYNNITHLGAHDSPFVRDAADDYDIAGNQYYNSTVQLSAGVRLLSAQIQMTNSTSSGQLHVCHTSCDLFDAGKLSDWLSEVNVWLVANPDEVVTVLLVNGADATAQDLAAEYEAAGISDIVYTPTSTAASSASTTSSYAASATSTSSSTSEWPTLQSMISNGTRMVNFVASLSNNTGASYLLDEFSYIFENSYENTAPTDFSCAANRPSSVANDTELALNQGLMPLMNHFLDEQVGFGIQAPNDTYIATTNGPSGGVGNLGASADECTSSYGKAPTFILVDFFNVGPAIQTVDRLNGVSDVIGRTNISTSVMSATSGAPATGIQSGMLCLTLLAVMVLVVYW</sequence>
<dbReference type="InterPro" id="IPR017946">
    <property type="entry name" value="PLC-like_Pdiesterase_TIM-brl"/>
</dbReference>
<feature type="transmembrane region" description="Helical" evidence="1">
    <location>
        <begin position="357"/>
        <end position="376"/>
    </location>
</feature>
<evidence type="ECO:0000313" key="4">
    <source>
        <dbReference type="Proteomes" id="UP001324427"/>
    </source>
</evidence>
<evidence type="ECO:0000256" key="1">
    <source>
        <dbReference type="SAM" id="Phobius"/>
    </source>
</evidence>
<organism evidence="3 4">
    <name type="scientific">Oleoguttula mirabilis</name>
    <dbReference type="NCBI Taxonomy" id="1507867"/>
    <lineage>
        <taxon>Eukaryota</taxon>
        <taxon>Fungi</taxon>
        <taxon>Dikarya</taxon>
        <taxon>Ascomycota</taxon>
        <taxon>Pezizomycotina</taxon>
        <taxon>Dothideomycetes</taxon>
        <taxon>Dothideomycetidae</taxon>
        <taxon>Mycosphaerellales</taxon>
        <taxon>Teratosphaeriaceae</taxon>
        <taxon>Oleoguttula</taxon>
    </lineage>
</organism>